<protein>
    <recommendedName>
        <fullName evidence="3">ILCR1 Ig-like domain-containing protein</fullName>
    </recommendedName>
</protein>
<dbReference type="InterPro" id="IPR057066">
    <property type="entry name" value="Ig_ILCR1"/>
</dbReference>
<feature type="domain" description="ILCR1 Ig-like" evidence="3">
    <location>
        <begin position="216"/>
        <end position="316"/>
    </location>
</feature>
<proteinExistence type="predicted"/>
<dbReference type="EnsemblMetazoa" id="CJA01226.1">
    <property type="protein sequence ID" value="CJA01226.1"/>
    <property type="gene ID" value="WBGene00120430"/>
</dbReference>
<feature type="region of interest" description="Disordered" evidence="1">
    <location>
        <begin position="554"/>
        <end position="584"/>
    </location>
</feature>
<dbReference type="Pfam" id="PF23608">
    <property type="entry name" value="Ig_ILCR1"/>
    <property type="match status" value="1"/>
</dbReference>
<feature type="transmembrane region" description="Helical" evidence="2">
    <location>
        <begin position="349"/>
        <end position="369"/>
    </location>
</feature>
<name>A0A8R1HKP9_CAEJA</name>
<keyword evidence="2" id="KW-0812">Transmembrane</keyword>
<keyword evidence="2" id="KW-0472">Membrane</keyword>
<evidence type="ECO:0000313" key="4">
    <source>
        <dbReference type="EnsemblMetazoa" id="CJA01226.1"/>
    </source>
</evidence>
<dbReference type="AlphaFoldDB" id="A0A8R1HKP9"/>
<organism evidence="4 5">
    <name type="scientific">Caenorhabditis japonica</name>
    <dbReference type="NCBI Taxonomy" id="281687"/>
    <lineage>
        <taxon>Eukaryota</taxon>
        <taxon>Metazoa</taxon>
        <taxon>Ecdysozoa</taxon>
        <taxon>Nematoda</taxon>
        <taxon>Chromadorea</taxon>
        <taxon>Rhabditida</taxon>
        <taxon>Rhabditina</taxon>
        <taxon>Rhabditomorpha</taxon>
        <taxon>Rhabditoidea</taxon>
        <taxon>Rhabditidae</taxon>
        <taxon>Peloderinae</taxon>
        <taxon>Caenorhabditis</taxon>
    </lineage>
</organism>
<keyword evidence="5" id="KW-1185">Reference proteome</keyword>
<reference evidence="5" key="1">
    <citation type="submission" date="2010-08" db="EMBL/GenBank/DDBJ databases">
        <authorList>
            <consortium name="Caenorhabditis japonica Sequencing Consortium"/>
            <person name="Wilson R.K."/>
        </authorList>
    </citation>
    <scope>NUCLEOTIDE SEQUENCE [LARGE SCALE GENOMIC DNA]</scope>
    <source>
        <strain evidence="5">DF5081</strain>
    </source>
</reference>
<evidence type="ECO:0000256" key="2">
    <source>
        <dbReference type="SAM" id="Phobius"/>
    </source>
</evidence>
<evidence type="ECO:0000259" key="3">
    <source>
        <dbReference type="Pfam" id="PF23608"/>
    </source>
</evidence>
<dbReference type="Proteomes" id="UP000005237">
    <property type="component" value="Unassembled WGS sequence"/>
</dbReference>
<dbReference type="Gene3D" id="3.40.50.11530">
    <property type="match status" value="1"/>
</dbReference>
<accession>A0A8R1HKP9</accession>
<feature type="compositionally biased region" description="Polar residues" evidence="1">
    <location>
        <begin position="560"/>
        <end position="584"/>
    </location>
</feature>
<evidence type="ECO:0000256" key="1">
    <source>
        <dbReference type="SAM" id="MobiDB-lite"/>
    </source>
</evidence>
<evidence type="ECO:0000313" key="5">
    <source>
        <dbReference type="Proteomes" id="UP000005237"/>
    </source>
</evidence>
<keyword evidence="2" id="KW-1133">Transmembrane helix</keyword>
<feature type="transmembrane region" description="Helical" evidence="2">
    <location>
        <begin position="21"/>
        <end position="41"/>
    </location>
</feature>
<reference evidence="4" key="2">
    <citation type="submission" date="2022-06" db="UniProtKB">
        <authorList>
            <consortium name="EnsemblMetazoa"/>
        </authorList>
    </citation>
    <scope>IDENTIFICATION</scope>
    <source>
        <strain evidence="4">DF5081</strain>
    </source>
</reference>
<sequence length="614" mass="69204">MRGNKKYNKSGHTTTTRTVISCPDLGAGYIFIATIVFMLYVPASEASTSCSFNGHGNCSVSTDTEANLERLAANNHTMSWKIRPQNIGFMYYLRTTNDGSDLSVRGIVKWKVQLKNWTPNDTILDGFLVTIMEHDTNETVASYELKITEPFEKFAEYNDVLEMRMELDNVLGFDRRYDAKINILPLGKQPAASSFLSIMGKLKGEKCSSMTGLAERWAPRVMVHVFKTTSEIELSWQTAPAFLCIKTYEIILQNRDGVILNTTEIEVIPGQLEANTTFSNIERNQMIQVKVRGKNAIDGRCACVNCNCITDKTKFFIIPEVTKTIQTPDPLLSTTALSISEDDFGFSRVSILLIVLACLMISAWGCLYCRKNNKIMWKKKIAFNALKTSSGADQKRGPRKFHKILLVCPEIEGKDYDYMMRIANALKNSNNSVVYDRWRENGKHAEENMLRWVNDQTQKAEKIIIFHSTSYQPSCGVYDLINSFFPGTDSRLIHVALTADAKRVAPRDVEYVLPRDQQLLEEAYGIEISEPLAIDIPREVMNTKPFFPNVACDSIEDDSPSNTENHSTDSGVSSMSSNCSESDGINETMQTRINIRLKELNIESHPLLRQAIPV</sequence>